<evidence type="ECO:0000313" key="1">
    <source>
        <dbReference type="EMBL" id="MCD7463278.1"/>
    </source>
</evidence>
<keyword evidence="2" id="KW-1185">Reference proteome</keyword>
<name>A0ABS8SX24_DATST</name>
<organism evidence="1 2">
    <name type="scientific">Datura stramonium</name>
    <name type="common">Jimsonweed</name>
    <name type="synonym">Common thornapple</name>
    <dbReference type="NCBI Taxonomy" id="4076"/>
    <lineage>
        <taxon>Eukaryota</taxon>
        <taxon>Viridiplantae</taxon>
        <taxon>Streptophyta</taxon>
        <taxon>Embryophyta</taxon>
        <taxon>Tracheophyta</taxon>
        <taxon>Spermatophyta</taxon>
        <taxon>Magnoliopsida</taxon>
        <taxon>eudicotyledons</taxon>
        <taxon>Gunneridae</taxon>
        <taxon>Pentapetalae</taxon>
        <taxon>asterids</taxon>
        <taxon>lamiids</taxon>
        <taxon>Solanales</taxon>
        <taxon>Solanaceae</taxon>
        <taxon>Solanoideae</taxon>
        <taxon>Datureae</taxon>
        <taxon>Datura</taxon>
    </lineage>
</organism>
<sequence length="255" mass="28423">MEEYYVAFKEKDPSMQKPNLKWNWCGNSMLPSIGKAMAPKAQGPHINITVPTVNLGAWERGAYNSRGNQFALLTKPIHHSTFHKKVEDKVNQFQWVANMIAIGQPQWAISREVPIEVSILSLASWIRHINVGSLLLINSNKGLLKQAMMLPFPSLVVQLDTAVFPTPTPPDLLKVAKRDQVHKRHFVKLAKAIPSMIQLAIKKAMQLTRDKLESLCSTVEVLKSEVSTLRKEVYALSGPPSTINPIPPEPATVPV</sequence>
<gene>
    <name evidence="1" type="ORF">HAX54_050259</name>
</gene>
<reference evidence="1 2" key="1">
    <citation type="journal article" date="2021" name="BMC Genomics">
        <title>Datura genome reveals duplications of psychoactive alkaloid biosynthetic genes and high mutation rate following tissue culture.</title>
        <authorList>
            <person name="Rajewski A."/>
            <person name="Carter-House D."/>
            <person name="Stajich J."/>
            <person name="Litt A."/>
        </authorList>
    </citation>
    <scope>NUCLEOTIDE SEQUENCE [LARGE SCALE GENOMIC DNA]</scope>
    <source>
        <strain evidence="1">AR-01</strain>
    </source>
</reference>
<evidence type="ECO:0000313" key="2">
    <source>
        <dbReference type="Proteomes" id="UP000823775"/>
    </source>
</evidence>
<accession>A0ABS8SX24</accession>
<protein>
    <submittedName>
        <fullName evidence="1">Uncharacterized protein</fullName>
    </submittedName>
</protein>
<comment type="caution">
    <text evidence="1">The sequence shown here is derived from an EMBL/GenBank/DDBJ whole genome shotgun (WGS) entry which is preliminary data.</text>
</comment>
<feature type="non-terminal residue" evidence="1">
    <location>
        <position position="255"/>
    </location>
</feature>
<dbReference type="Proteomes" id="UP000823775">
    <property type="component" value="Unassembled WGS sequence"/>
</dbReference>
<proteinExistence type="predicted"/>
<dbReference type="EMBL" id="JACEIK010000875">
    <property type="protein sequence ID" value="MCD7463278.1"/>
    <property type="molecule type" value="Genomic_DNA"/>
</dbReference>